<name>A0A0M2KK03_9GAMM</name>
<protein>
    <submittedName>
        <fullName evidence="2">Phage baseplate protein</fullName>
    </submittedName>
</protein>
<dbReference type="RefSeq" id="WP_016192706.1">
    <property type="nucleotide sequence ID" value="NZ_CP089932.1"/>
</dbReference>
<dbReference type="Proteomes" id="UP000033924">
    <property type="component" value="Unassembled WGS sequence"/>
</dbReference>
<organism evidence="2 3">
    <name type="scientific">Erwinia tracheiphila</name>
    <dbReference type="NCBI Taxonomy" id="65700"/>
    <lineage>
        <taxon>Bacteria</taxon>
        <taxon>Pseudomonadati</taxon>
        <taxon>Pseudomonadota</taxon>
        <taxon>Gammaproteobacteria</taxon>
        <taxon>Enterobacterales</taxon>
        <taxon>Erwiniaceae</taxon>
        <taxon>Erwinia</taxon>
    </lineage>
</organism>
<gene>
    <name evidence="2" type="ORF">SY86_23200</name>
</gene>
<feature type="domain" description="Bacteriophage Mu Gp45 N-terminal" evidence="1">
    <location>
        <begin position="24"/>
        <end position="90"/>
    </location>
</feature>
<comment type="caution">
    <text evidence="2">The sequence shown here is derived from an EMBL/GenBank/DDBJ whole genome shotgun (WGS) entry which is preliminary data.</text>
</comment>
<dbReference type="AlphaFoldDB" id="A0A0M2KK03"/>
<dbReference type="InterPro" id="IPR013046">
    <property type="entry name" value="GpV/Gp45"/>
</dbReference>
<dbReference type="PIRSF" id="PIRSF012337">
    <property type="entry name" value="gp45"/>
    <property type="match status" value="1"/>
</dbReference>
<accession>A0A0M2KK03</accession>
<evidence type="ECO:0000313" key="3">
    <source>
        <dbReference type="Proteomes" id="UP000033924"/>
    </source>
</evidence>
<keyword evidence="3" id="KW-1185">Reference proteome</keyword>
<evidence type="ECO:0000259" key="1">
    <source>
        <dbReference type="Pfam" id="PF06890"/>
    </source>
</evidence>
<reference evidence="2 3" key="1">
    <citation type="submission" date="2015-01" db="EMBL/GenBank/DDBJ databases">
        <title>Erwinia tracheiphila.</title>
        <authorList>
            <person name="Shapiro L.R."/>
        </authorList>
    </citation>
    <scope>NUCLEOTIDE SEQUENCE [LARGE SCALE GENOMIC DNA]</scope>
    <source>
        <strain evidence="2 3">BuffGH</strain>
    </source>
</reference>
<dbReference type="Pfam" id="PF06890">
    <property type="entry name" value="Phage_Mu_Gp45"/>
    <property type="match status" value="1"/>
</dbReference>
<dbReference type="InterPro" id="IPR014462">
    <property type="entry name" value="Phage_Mu_Gp45"/>
</dbReference>
<dbReference type="STRING" id="65700.SY86_23200"/>
<sequence length="221" mass="23133">MPDFSGLVDKRIRKALSGLRLAFRGVLTRITTTCGVQTAQVAGLAPEGLEGIEMFQQYGFTTVPPEGAMAIVLPLGGRTSHGIVIATEHSSYRLQGLKSGEVAIYTDEGASIVLKRNRIIAITCDDWELDCKRMKVNASESVVFTTPELSTSEKLTAQGLISGNGGMAIKGGDGGVTASFEGNISHKDGTITSVAVTINGVKIGPHIHDTPDGPSGPPKNA</sequence>
<dbReference type="EMBL" id="JXNU01000003">
    <property type="protein sequence ID" value="KKF37642.1"/>
    <property type="molecule type" value="Genomic_DNA"/>
</dbReference>
<dbReference type="PATRIC" id="fig|65700.7.peg.5772"/>
<evidence type="ECO:0000313" key="2">
    <source>
        <dbReference type="EMBL" id="KKF37642.1"/>
    </source>
</evidence>
<dbReference type="NCBIfam" id="TIGR01644">
    <property type="entry name" value="phage_P2_V"/>
    <property type="match status" value="1"/>
</dbReference>
<proteinExistence type="predicted"/>
<dbReference type="InterPro" id="IPR053861">
    <property type="entry name" value="Phage_Mu_Gp45_N"/>
</dbReference>